<evidence type="ECO:0000313" key="1">
    <source>
        <dbReference type="EMBL" id="KAH7953999.1"/>
    </source>
</evidence>
<dbReference type="EMBL" id="CM023473">
    <property type="protein sequence ID" value="KAH7953999.1"/>
    <property type="molecule type" value="Genomic_DNA"/>
</dbReference>
<reference evidence="1" key="1">
    <citation type="submission" date="2020-05" db="EMBL/GenBank/DDBJ databases">
        <title>Large-scale comparative analyses of tick genomes elucidate their genetic diversity and vector capacities.</title>
        <authorList>
            <person name="Jia N."/>
            <person name="Wang J."/>
            <person name="Shi W."/>
            <person name="Du L."/>
            <person name="Sun Y."/>
            <person name="Zhan W."/>
            <person name="Jiang J."/>
            <person name="Wang Q."/>
            <person name="Zhang B."/>
            <person name="Ji P."/>
            <person name="Sakyi L.B."/>
            <person name="Cui X."/>
            <person name="Yuan T."/>
            <person name="Jiang B."/>
            <person name="Yang W."/>
            <person name="Lam T.T.-Y."/>
            <person name="Chang Q."/>
            <person name="Ding S."/>
            <person name="Wang X."/>
            <person name="Zhu J."/>
            <person name="Ruan X."/>
            <person name="Zhao L."/>
            <person name="Wei J."/>
            <person name="Que T."/>
            <person name="Du C."/>
            <person name="Cheng J."/>
            <person name="Dai P."/>
            <person name="Han X."/>
            <person name="Huang E."/>
            <person name="Gao Y."/>
            <person name="Liu J."/>
            <person name="Shao H."/>
            <person name="Ye R."/>
            <person name="Li L."/>
            <person name="Wei W."/>
            <person name="Wang X."/>
            <person name="Wang C."/>
            <person name="Yang T."/>
            <person name="Huo Q."/>
            <person name="Li W."/>
            <person name="Guo W."/>
            <person name="Chen H."/>
            <person name="Zhou L."/>
            <person name="Ni X."/>
            <person name="Tian J."/>
            <person name="Zhou Y."/>
            <person name="Sheng Y."/>
            <person name="Liu T."/>
            <person name="Pan Y."/>
            <person name="Xia L."/>
            <person name="Li J."/>
            <person name="Zhao F."/>
            <person name="Cao W."/>
        </authorList>
    </citation>
    <scope>NUCLEOTIDE SEQUENCE</scope>
    <source>
        <strain evidence="1">Dsil-2018</strain>
    </source>
</reference>
<sequence length="652" mass="69644">MSQALTTLPDSQSPPCSRTSNDSAARSRHTAEAKLACGHPHVGPQPARLRHTHTRLADAAGFSDSLFSPPRRTLRAPLLFRASPVFGSRGLPPFSEPATSRFYRAGARLSETPIFARALPSCDRVACWIVDPQPRAPDPVCTASLFLFIAAPRVCVCTRMSMTAGAMDDGPAAAVPPAISTTGEPAGSPGVSSATSGPVVTTVDMSKATPTTGGSGGCGRVYAALVLSGLFFLAEIVASHVTHSLVLLIYAYQMLYNVLALVLLVISHHICQERTLKNTFGWARVEVLGTLVNMLFLMALCFAISVAAVQTIVHASHENTEPHYPMLLLFFGILGLAVDIVCYIVIGGTRVRRGCNLRIVQGTEVQVNFVVGTESGTEEEDEQAPLPCQMQLPDEPSAKQLQSLLPTHAHAHHALSDAGRSWRSCLLEAMRTCGGCLLVVGCACAVHFGEGALPRYVDPVLAVVAVAILICTSYPRIRESGLILLQNIPHNVDIATMQKRIMQEFPAILNVHEFHLWQLTNTHLIATVHIVFGSPAVYASVADRLNRYLHEQGITSTTVQPEFCQETHTGSQCILQCSQAKHCGSLTCCGGHAAKEAELRRRNAAAVHPTTNGDGLLAVPAGTAISPSRASSVMSLDSQVLCELGGLKETDL</sequence>
<comment type="caution">
    <text evidence="1">The sequence shown here is derived from an EMBL/GenBank/DDBJ whole genome shotgun (WGS) entry which is preliminary data.</text>
</comment>
<organism evidence="1 2">
    <name type="scientific">Dermacentor silvarum</name>
    <name type="common">Tick</name>
    <dbReference type="NCBI Taxonomy" id="543639"/>
    <lineage>
        <taxon>Eukaryota</taxon>
        <taxon>Metazoa</taxon>
        <taxon>Ecdysozoa</taxon>
        <taxon>Arthropoda</taxon>
        <taxon>Chelicerata</taxon>
        <taxon>Arachnida</taxon>
        <taxon>Acari</taxon>
        <taxon>Parasitiformes</taxon>
        <taxon>Ixodida</taxon>
        <taxon>Ixodoidea</taxon>
        <taxon>Ixodidae</taxon>
        <taxon>Rhipicephalinae</taxon>
        <taxon>Dermacentor</taxon>
    </lineage>
</organism>
<proteinExistence type="predicted"/>
<dbReference type="Proteomes" id="UP000821865">
    <property type="component" value="Chromosome 4"/>
</dbReference>
<keyword evidence="2" id="KW-1185">Reference proteome</keyword>
<gene>
    <name evidence="1" type="ORF">HPB49_014851</name>
</gene>
<protein>
    <submittedName>
        <fullName evidence="1">Uncharacterized protein</fullName>
    </submittedName>
</protein>
<accession>A0ACB8CXX5</accession>
<name>A0ACB8CXX5_DERSI</name>
<evidence type="ECO:0000313" key="2">
    <source>
        <dbReference type="Proteomes" id="UP000821865"/>
    </source>
</evidence>